<dbReference type="InterPro" id="IPR003358">
    <property type="entry name" value="tRNA_(Gua-N-7)_MeTrfase_Trmb"/>
</dbReference>
<organism evidence="7 8">
    <name type="scientific">Fistulifera solaris</name>
    <name type="common">Oleaginous diatom</name>
    <dbReference type="NCBI Taxonomy" id="1519565"/>
    <lineage>
        <taxon>Eukaryota</taxon>
        <taxon>Sar</taxon>
        <taxon>Stramenopiles</taxon>
        <taxon>Ochrophyta</taxon>
        <taxon>Bacillariophyta</taxon>
        <taxon>Bacillariophyceae</taxon>
        <taxon>Bacillariophycidae</taxon>
        <taxon>Naviculales</taxon>
        <taxon>Naviculaceae</taxon>
        <taxon>Fistulifera</taxon>
    </lineage>
</organism>
<sequence>MQDGAVDCISSFSNDVQEECLDTEQQRKGKYKHRKPIWWTQISRKGSKAQRRAIKDMADYLLTRPAYGTFINWNTSFGRAETETMNIWLEIGFGAGDNLLQLAKQYPQKYFVGAEIHQPGVGKIMQKIKYGTENKCYWTGSRLYSSEYDSSRADAGSVRGENVKTENPYGNVRIYQGDGVQLLSRIPCRTLESVLVTNPDPFPDNDQKEWRLFQVQTLREIRRVLVPSGRLYLATDHEGFFSWSHDVMKSTNTQQEIFQAIEPLPSRSLWLPVVSEYEQRGLEYGRSPLLSCWEAL</sequence>
<evidence type="ECO:0000313" key="7">
    <source>
        <dbReference type="EMBL" id="GAX10258.1"/>
    </source>
</evidence>
<evidence type="ECO:0000256" key="6">
    <source>
        <dbReference type="ARBA" id="ARBA00022694"/>
    </source>
</evidence>
<evidence type="ECO:0000256" key="5">
    <source>
        <dbReference type="ARBA" id="ARBA00022691"/>
    </source>
</evidence>
<dbReference type="GO" id="GO:0043527">
    <property type="term" value="C:tRNA methyltransferase complex"/>
    <property type="evidence" value="ECO:0007669"/>
    <property type="project" value="TreeGrafter"/>
</dbReference>
<evidence type="ECO:0000256" key="2">
    <source>
        <dbReference type="ARBA" id="ARBA00011977"/>
    </source>
</evidence>
<protein>
    <recommendedName>
        <fullName evidence="2">tRNA (guanine(46)-N(7))-methyltransferase</fullName>
        <ecNumber evidence="2">2.1.1.33</ecNumber>
    </recommendedName>
</protein>
<comment type="catalytic activity">
    <reaction evidence="1">
        <text>guanosine(46) in tRNA + S-adenosyl-L-methionine = N(7)-methylguanosine(46) in tRNA + S-adenosyl-L-homocysteine</text>
        <dbReference type="Rhea" id="RHEA:42708"/>
        <dbReference type="Rhea" id="RHEA-COMP:10188"/>
        <dbReference type="Rhea" id="RHEA-COMP:10189"/>
        <dbReference type="ChEBI" id="CHEBI:57856"/>
        <dbReference type="ChEBI" id="CHEBI:59789"/>
        <dbReference type="ChEBI" id="CHEBI:74269"/>
        <dbReference type="ChEBI" id="CHEBI:74480"/>
        <dbReference type="EC" id="2.1.1.33"/>
    </reaction>
</comment>
<evidence type="ECO:0000313" key="8">
    <source>
        <dbReference type="Proteomes" id="UP000198406"/>
    </source>
</evidence>
<gene>
    <name evidence="7" type="ORF">FisN_3Lh460</name>
</gene>
<dbReference type="Proteomes" id="UP000198406">
    <property type="component" value="Unassembled WGS sequence"/>
</dbReference>
<keyword evidence="3 7" id="KW-0489">Methyltransferase</keyword>
<dbReference type="InterPro" id="IPR055361">
    <property type="entry name" value="tRNA_methyltr_TrmB_bact"/>
</dbReference>
<dbReference type="Gene3D" id="3.40.50.150">
    <property type="entry name" value="Vaccinia Virus protein VP39"/>
    <property type="match status" value="1"/>
</dbReference>
<keyword evidence="4 7" id="KW-0808">Transferase</keyword>
<dbReference type="SUPFAM" id="SSF53335">
    <property type="entry name" value="S-adenosyl-L-methionine-dependent methyltransferases"/>
    <property type="match status" value="1"/>
</dbReference>
<dbReference type="HAMAP" id="MF_01057">
    <property type="entry name" value="tRNA_methyltr_TrmB"/>
    <property type="match status" value="1"/>
</dbReference>
<dbReference type="GO" id="GO:0008176">
    <property type="term" value="F:tRNA (guanine(46)-N7)-methyltransferase activity"/>
    <property type="evidence" value="ECO:0007669"/>
    <property type="project" value="UniProtKB-EC"/>
</dbReference>
<dbReference type="EC" id="2.1.1.33" evidence="2"/>
<reference evidence="7 8" key="1">
    <citation type="journal article" date="2015" name="Plant Cell">
        <title>Oil accumulation by the oleaginous diatom Fistulifera solaris as revealed by the genome and transcriptome.</title>
        <authorList>
            <person name="Tanaka T."/>
            <person name="Maeda Y."/>
            <person name="Veluchamy A."/>
            <person name="Tanaka M."/>
            <person name="Abida H."/>
            <person name="Marechal E."/>
            <person name="Bowler C."/>
            <person name="Muto M."/>
            <person name="Sunaga Y."/>
            <person name="Tanaka M."/>
            <person name="Yoshino T."/>
            <person name="Taniguchi T."/>
            <person name="Fukuda Y."/>
            <person name="Nemoto M."/>
            <person name="Matsumoto M."/>
            <person name="Wong P.S."/>
            <person name="Aburatani S."/>
            <person name="Fujibuchi W."/>
        </authorList>
    </citation>
    <scope>NUCLEOTIDE SEQUENCE [LARGE SCALE GENOMIC DNA]</scope>
    <source>
        <strain evidence="7 8">JPCC DA0580</strain>
    </source>
</reference>
<dbReference type="OrthoDB" id="45565at2759"/>
<dbReference type="PROSITE" id="PS51625">
    <property type="entry name" value="SAM_MT_TRMB"/>
    <property type="match status" value="1"/>
</dbReference>
<keyword evidence="8" id="KW-1185">Reference proteome</keyword>
<dbReference type="InterPro" id="IPR029063">
    <property type="entry name" value="SAM-dependent_MTases_sf"/>
</dbReference>
<evidence type="ECO:0000256" key="4">
    <source>
        <dbReference type="ARBA" id="ARBA00022679"/>
    </source>
</evidence>
<evidence type="ECO:0000256" key="1">
    <source>
        <dbReference type="ARBA" id="ARBA00000142"/>
    </source>
</evidence>
<dbReference type="EMBL" id="BDSP01000016">
    <property type="protein sequence ID" value="GAX10258.1"/>
    <property type="molecule type" value="Genomic_DNA"/>
</dbReference>
<comment type="caution">
    <text evidence="7">The sequence shown here is derived from an EMBL/GenBank/DDBJ whole genome shotgun (WGS) entry which is preliminary data.</text>
</comment>
<keyword evidence="6" id="KW-0819">tRNA processing</keyword>
<keyword evidence="5" id="KW-0949">S-adenosyl-L-methionine</keyword>
<dbReference type="PANTHER" id="PTHR23417">
    <property type="entry name" value="3-DEOXY-D-MANNO-OCTULOSONIC-ACID TRANSFERASE/TRNA GUANINE-N 7 - -METHYLTRANSFERASE"/>
    <property type="match status" value="1"/>
</dbReference>
<dbReference type="AlphaFoldDB" id="A0A1Z5J8W0"/>
<proteinExistence type="inferred from homology"/>
<name>A0A1Z5J8W0_FISSO</name>
<dbReference type="PANTHER" id="PTHR23417:SF14">
    <property type="entry name" value="PENTACOTRIPEPTIDE-REPEAT REGION OF PRORP DOMAIN-CONTAINING PROTEIN"/>
    <property type="match status" value="1"/>
</dbReference>
<accession>A0A1Z5J8W0</accession>
<dbReference type="Pfam" id="PF02390">
    <property type="entry name" value="Methyltransf_4"/>
    <property type="match status" value="1"/>
</dbReference>
<evidence type="ECO:0000256" key="3">
    <source>
        <dbReference type="ARBA" id="ARBA00022603"/>
    </source>
</evidence>
<dbReference type="InParanoid" id="A0A1Z5J8W0"/>